<evidence type="ECO:0000256" key="4">
    <source>
        <dbReference type="ARBA" id="ARBA00023235"/>
    </source>
</evidence>
<comment type="function">
    <text evidence="5">Responsible for synthesis of pseudouridine from uracil-55 in the psi GC loop of transfer RNAs.</text>
</comment>
<evidence type="ECO:0000256" key="2">
    <source>
        <dbReference type="ARBA" id="ARBA00005642"/>
    </source>
</evidence>
<dbReference type="AlphaFoldDB" id="A0A3E4LKM5"/>
<evidence type="ECO:0000313" key="13">
    <source>
        <dbReference type="Proteomes" id="UP000285832"/>
    </source>
</evidence>
<dbReference type="InterPro" id="IPR002501">
    <property type="entry name" value="PsdUridine_synth_N"/>
</dbReference>
<sequence length="304" mass="34458">MNGIINVYKEKGYTSHDVVAVLRKIAGQKKIGHTGTLDPDATGVLPVCLGRATKLCDLLTDRDKTYEAVLLLGKTTDTQDISGAILKEQPTDHLNEAEVTKVIESFKGTYDQIPPMYSALKVNGKKLYELAREGKTVERKSRKVTIYQIHIKEIQLPRVRMEVTCSKGTYIRTLCHDIGNLLGTGGCMEELTRTKVGRFELKDSLKLEELRDLAQNGRLEDALIPLDQMFSELQSVVPAEKYIPKAYNGNDFFRNQLSETGKFCSGEKVRVYDAKGHFIGIYRYMEDKKMFHLVKMFLDPEELR</sequence>
<dbReference type="GO" id="GO:0003723">
    <property type="term" value="F:RNA binding"/>
    <property type="evidence" value="ECO:0007669"/>
    <property type="project" value="InterPro"/>
</dbReference>
<accession>A0A3E4LKM5</accession>
<reference evidence="11 12" key="1">
    <citation type="submission" date="2018-08" db="EMBL/GenBank/DDBJ databases">
        <title>A genome reference for cultivated species of the human gut microbiota.</title>
        <authorList>
            <person name="Zou Y."/>
            <person name="Xue W."/>
            <person name="Luo G."/>
        </authorList>
    </citation>
    <scope>NUCLEOTIDE SEQUENCE [LARGE SCALE GENOMIC DNA]</scope>
    <source>
        <strain evidence="10 13">AM09-9</strain>
        <strain evidence="9 12">AM25-1LB</strain>
        <strain evidence="8 11">TF11-7</strain>
    </source>
</reference>
<dbReference type="Gene3D" id="3.30.2350.10">
    <property type="entry name" value="Pseudouridine synthase"/>
    <property type="match status" value="1"/>
</dbReference>
<dbReference type="CDD" id="cd02573">
    <property type="entry name" value="PseudoU_synth_EcTruB"/>
    <property type="match status" value="1"/>
</dbReference>
<dbReference type="InterPro" id="IPR036974">
    <property type="entry name" value="PUA_sf"/>
</dbReference>
<evidence type="ECO:0000259" key="6">
    <source>
        <dbReference type="Pfam" id="PF01509"/>
    </source>
</evidence>
<comment type="caution">
    <text evidence="8">The sequence shown here is derived from an EMBL/GenBank/DDBJ whole genome shotgun (WGS) entry which is preliminary data.</text>
</comment>
<dbReference type="Gene3D" id="2.30.130.10">
    <property type="entry name" value="PUA domain"/>
    <property type="match status" value="1"/>
</dbReference>
<dbReference type="PANTHER" id="PTHR13767:SF2">
    <property type="entry name" value="PSEUDOURIDYLATE SYNTHASE TRUB1"/>
    <property type="match status" value="1"/>
</dbReference>
<dbReference type="Pfam" id="PF01509">
    <property type="entry name" value="TruB_N"/>
    <property type="match status" value="1"/>
</dbReference>
<gene>
    <name evidence="5" type="primary">truB</name>
    <name evidence="10" type="ORF">DW116_08990</name>
    <name evidence="9" type="ORF">DW672_10840</name>
    <name evidence="8" type="ORF">DXD17_10740</name>
</gene>
<dbReference type="HAMAP" id="MF_01080">
    <property type="entry name" value="TruB_bact"/>
    <property type="match status" value="1"/>
</dbReference>
<protein>
    <recommendedName>
        <fullName evidence="5">tRNA pseudouridine synthase B</fullName>
        <ecNumber evidence="5">5.4.99.25</ecNumber>
    </recommendedName>
    <alternativeName>
        <fullName evidence="5">tRNA pseudouridine(55) synthase</fullName>
        <shortName evidence="5">Psi55 synthase</shortName>
    </alternativeName>
    <alternativeName>
        <fullName evidence="5">tRNA pseudouridylate synthase</fullName>
    </alternativeName>
    <alternativeName>
        <fullName evidence="5">tRNA-uridine isomerase</fullName>
    </alternativeName>
</protein>
<evidence type="ECO:0000313" key="12">
    <source>
        <dbReference type="Proteomes" id="UP000284902"/>
    </source>
</evidence>
<dbReference type="RefSeq" id="WP_023923302.1">
    <property type="nucleotide sequence ID" value="NZ_CAJMJQ010000030.1"/>
</dbReference>
<dbReference type="NCBIfam" id="TIGR00431">
    <property type="entry name" value="TruB"/>
    <property type="match status" value="1"/>
</dbReference>
<name>A0A3E4LKM5_9FIRM</name>
<feature type="domain" description="Pseudouridine synthase II N-terminal" evidence="6">
    <location>
        <begin position="23"/>
        <end position="171"/>
    </location>
</feature>
<comment type="similarity">
    <text evidence="2 5">Belongs to the pseudouridine synthase TruB family. Type 1 subfamily.</text>
</comment>
<dbReference type="Proteomes" id="UP000260793">
    <property type="component" value="Unassembled WGS sequence"/>
</dbReference>
<dbReference type="FunFam" id="3.30.2350.10:FF:000011">
    <property type="entry name" value="tRNA pseudouridine synthase B"/>
    <property type="match status" value="1"/>
</dbReference>
<evidence type="ECO:0000256" key="5">
    <source>
        <dbReference type="HAMAP-Rule" id="MF_01080"/>
    </source>
</evidence>
<dbReference type="GO" id="GO:0031119">
    <property type="term" value="P:tRNA pseudouridine synthesis"/>
    <property type="evidence" value="ECO:0007669"/>
    <property type="project" value="UniProtKB-UniRule"/>
</dbReference>
<dbReference type="SUPFAM" id="SSF55120">
    <property type="entry name" value="Pseudouridine synthase"/>
    <property type="match status" value="1"/>
</dbReference>
<dbReference type="EC" id="5.4.99.25" evidence="5"/>
<dbReference type="EMBL" id="QRMI01000021">
    <property type="protein sequence ID" value="RHJ60638.1"/>
    <property type="molecule type" value="Genomic_DNA"/>
</dbReference>
<evidence type="ECO:0000313" key="10">
    <source>
        <dbReference type="EMBL" id="RHJ60638.1"/>
    </source>
</evidence>
<dbReference type="EMBL" id="QSQN01000030">
    <property type="protein sequence ID" value="RGK38049.1"/>
    <property type="molecule type" value="Genomic_DNA"/>
</dbReference>
<feature type="domain" description="tRNA pseudouridylate synthase B C-terminal" evidence="7">
    <location>
        <begin position="172"/>
        <end position="230"/>
    </location>
</feature>
<dbReference type="Pfam" id="PF16198">
    <property type="entry name" value="TruB_C_2"/>
    <property type="match status" value="1"/>
</dbReference>
<dbReference type="InterPro" id="IPR032819">
    <property type="entry name" value="TruB_C"/>
</dbReference>
<dbReference type="Proteomes" id="UP000285832">
    <property type="component" value="Unassembled WGS sequence"/>
</dbReference>
<dbReference type="InterPro" id="IPR020103">
    <property type="entry name" value="PsdUridine_synth_cat_dom_sf"/>
</dbReference>
<dbReference type="PANTHER" id="PTHR13767">
    <property type="entry name" value="TRNA-PSEUDOURIDINE SYNTHASE"/>
    <property type="match status" value="1"/>
</dbReference>
<comment type="catalytic activity">
    <reaction evidence="1 5">
        <text>uridine(55) in tRNA = pseudouridine(55) in tRNA</text>
        <dbReference type="Rhea" id="RHEA:42532"/>
        <dbReference type="Rhea" id="RHEA-COMP:10101"/>
        <dbReference type="Rhea" id="RHEA-COMP:10102"/>
        <dbReference type="ChEBI" id="CHEBI:65314"/>
        <dbReference type="ChEBI" id="CHEBI:65315"/>
        <dbReference type="EC" id="5.4.99.25"/>
    </reaction>
</comment>
<proteinExistence type="inferred from homology"/>
<evidence type="ECO:0000256" key="3">
    <source>
        <dbReference type="ARBA" id="ARBA00022694"/>
    </source>
</evidence>
<organism evidence="8 11">
    <name type="scientific">[Ruminococcus] lactaris</name>
    <dbReference type="NCBI Taxonomy" id="46228"/>
    <lineage>
        <taxon>Bacteria</taxon>
        <taxon>Bacillati</taxon>
        <taxon>Bacillota</taxon>
        <taxon>Clostridia</taxon>
        <taxon>Lachnospirales</taxon>
        <taxon>Lachnospiraceae</taxon>
        <taxon>Mediterraneibacter</taxon>
    </lineage>
</organism>
<dbReference type="EMBL" id="QRHG01000032">
    <property type="protein sequence ID" value="RHF58430.1"/>
    <property type="molecule type" value="Genomic_DNA"/>
</dbReference>
<evidence type="ECO:0000313" key="9">
    <source>
        <dbReference type="EMBL" id="RHF58430.1"/>
    </source>
</evidence>
<evidence type="ECO:0000313" key="11">
    <source>
        <dbReference type="Proteomes" id="UP000260793"/>
    </source>
</evidence>
<evidence type="ECO:0000259" key="7">
    <source>
        <dbReference type="Pfam" id="PF16198"/>
    </source>
</evidence>
<evidence type="ECO:0000313" key="8">
    <source>
        <dbReference type="EMBL" id="RGK38049.1"/>
    </source>
</evidence>
<evidence type="ECO:0000256" key="1">
    <source>
        <dbReference type="ARBA" id="ARBA00000385"/>
    </source>
</evidence>
<dbReference type="GO" id="GO:0160148">
    <property type="term" value="F:tRNA pseudouridine(55) synthase activity"/>
    <property type="evidence" value="ECO:0007669"/>
    <property type="project" value="UniProtKB-EC"/>
</dbReference>
<keyword evidence="3 5" id="KW-0819">tRNA processing</keyword>
<feature type="active site" description="Nucleophile" evidence="5">
    <location>
        <position position="38"/>
    </location>
</feature>
<dbReference type="InterPro" id="IPR014780">
    <property type="entry name" value="tRNA_psdUridine_synth_TruB"/>
</dbReference>
<keyword evidence="4 5" id="KW-0413">Isomerase</keyword>
<dbReference type="GO" id="GO:1990481">
    <property type="term" value="P:mRNA pseudouridine synthesis"/>
    <property type="evidence" value="ECO:0007669"/>
    <property type="project" value="TreeGrafter"/>
</dbReference>
<dbReference type="Proteomes" id="UP000284902">
    <property type="component" value="Unassembled WGS sequence"/>
</dbReference>